<evidence type="ECO:0000313" key="5">
    <source>
        <dbReference type="Proteomes" id="UP000006222"/>
    </source>
</evidence>
<feature type="region of interest" description="Disordered" evidence="2">
    <location>
        <begin position="885"/>
        <end position="906"/>
    </location>
</feature>
<dbReference type="InterPro" id="IPR014756">
    <property type="entry name" value="Ig_E-set"/>
</dbReference>
<dbReference type="Proteomes" id="UP000006222">
    <property type="component" value="Unassembled WGS sequence"/>
</dbReference>
<dbReference type="SUPFAM" id="SSF81296">
    <property type="entry name" value="E set domains"/>
    <property type="match status" value="1"/>
</dbReference>
<dbReference type="GO" id="GO:0005975">
    <property type="term" value="P:carbohydrate metabolic process"/>
    <property type="evidence" value="ECO:0007669"/>
    <property type="project" value="InterPro"/>
</dbReference>
<gene>
    <name evidence="4" type="ORF">RBWH47_02854</name>
</gene>
<keyword evidence="1" id="KW-0119">Carbohydrate metabolism</keyword>
<protein>
    <submittedName>
        <fullName evidence="4">Malto-oligosyltrehalose trehalohydrolase</fullName>
    </submittedName>
</protein>
<reference evidence="4 5" key="1">
    <citation type="journal article" date="2013" name="Mar. Genomics">
        <title>Expression of sulfatases in Rhodopirellula baltica and the diversity of sulfatases in the genus Rhodopirellula.</title>
        <authorList>
            <person name="Wegner C.E."/>
            <person name="Richter-Heitmann T."/>
            <person name="Klindworth A."/>
            <person name="Klockow C."/>
            <person name="Richter M."/>
            <person name="Achstetter T."/>
            <person name="Glockner F.O."/>
            <person name="Harder J."/>
        </authorList>
    </citation>
    <scope>NUCLEOTIDE SEQUENCE [LARGE SCALE GENOMIC DNA]</scope>
    <source>
        <strain evidence="4 5">WH47</strain>
    </source>
</reference>
<dbReference type="SUPFAM" id="SSF51445">
    <property type="entry name" value="(Trans)glycosidases"/>
    <property type="match status" value="1"/>
</dbReference>
<dbReference type="SMART" id="SM00642">
    <property type="entry name" value="Aamy"/>
    <property type="match status" value="1"/>
</dbReference>
<organism evidence="4 5">
    <name type="scientific">Rhodopirellula baltica WH47</name>
    <dbReference type="NCBI Taxonomy" id="991778"/>
    <lineage>
        <taxon>Bacteria</taxon>
        <taxon>Pseudomonadati</taxon>
        <taxon>Planctomycetota</taxon>
        <taxon>Planctomycetia</taxon>
        <taxon>Pirellulales</taxon>
        <taxon>Pirellulaceae</taxon>
        <taxon>Rhodopirellula</taxon>
    </lineage>
</organism>
<name>F2AQ60_RHOBT</name>
<sequence length="942" mass="105198">MNSTIASNPTSSRIVSITSLPPKVLATDLDGTFLPLDGDDAAVASMKQIQEQLEAIDVPLVFVTGRHFDSVRDAIGEFDLPKPQWILCDVGVSIYKADGEGGYIREAAYEQILDEVLGDIDIEKHRLAIGELEDFTLQESYKQGRHKWSYYVPADQLEACHQAIEAYLKLHELPCSIVSSIDPFNNDGLVDVLPHGASKAFALHWWCDQHELQPEQIVFCGDSGNDTAALIAGYRSVVVGNADRKIARKVADAHQAAGWVDRLKLAHGTSTSGVLEGARWFGLFENSIEETSIEATSPLNATDLPESIPWGARLIGANRAEFTLWAPKQKQVVLELMPDRLVRMQREDRGFHRSIVDGVVDGTRYQYRFVRDEHVAAFADPNTELSVDMLLHALPDPASRYQPEGVHGPSSIVDTQFPFQATADSAADELDELIIYEMHLGTFTEQGTYLSAIERLDELVDLGITAIELMPIAACAGRWNWGYDGTHWFAPMTAFGSPNEFRQFVDAAHTRGLLVMVDVVYNHFGPEGNYWSEFGPYTSRKHNTVWGAAPNFDDPKRGDLVRRFVIDNAIMWLNEYNLDGLRVDAIHCMKDDSAKHITTQMSEEIRRWSDQAGRRVWLIAETNVYDAAMVKPLSKGGTGFDAQWSDDFVHSMFATVRPGEQLTQRIYSPGSDLEQTLRRGFVFAGDVRGDRGREAEPTLDTDGMLKRIDTRSSIVCIQNHDFIGNHPTGMRLHQLTSPETQAAAVTLAMLLPSIPMLFMGEEFASPNPFRFFVDFGDPRLQRAVVRGRKREYPQHDWSDGVLPTDEEAMRSSVIGSVESGSETMRNWYKTLISIRKQFVGSGLLSPQNFSVDVNCEANLYSLSYQTRNEALQVMVRLSPLREDDSVDEASAIDPLPSGPEGSSPESWRLLADSMEAFGERLTEGLLPNHARICYFEHDEPTA</sequence>
<feature type="domain" description="Glycosyl hydrolase family 13 catalytic" evidence="3">
    <location>
        <begin position="420"/>
        <end position="788"/>
    </location>
</feature>
<evidence type="ECO:0000256" key="1">
    <source>
        <dbReference type="ARBA" id="ARBA00023277"/>
    </source>
</evidence>
<dbReference type="Gene3D" id="1.10.10.760">
    <property type="entry name" value="E-set domains of sugar-utilizing enzymes"/>
    <property type="match status" value="1"/>
</dbReference>
<dbReference type="SFLD" id="SFLDS00003">
    <property type="entry name" value="Haloacid_Dehalogenase"/>
    <property type="match status" value="1"/>
</dbReference>
<comment type="caution">
    <text evidence="4">The sequence shown here is derived from an EMBL/GenBank/DDBJ whole genome shotgun (WGS) entry which is preliminary data.</text>
</comment>
<dbReference type="CDD" id="cd02605">
    <property type="entry name" value="HAD_SPP"/>
    <property type="match status" value="1"/>
</dbReference>
<dbReference type="Gene3D" id="3.20.20.80">
    <property type="entry name" value="Glycosidases"/>
    <property type="match status" value="1"/>
</dbReference>
<dbReference type="InterPro" id="IPR036412">
    <property type="entry name" value="HAD-like_sf"/>
</dbReference>
<dbReference type="RefSeq" id="WP_007325771.1">
    <property type="nucleotide sequence ID" value="NZ_AFAR01000106.1"/>
</dbReference>
<dbReference type="SFLD" id="SFLDG01140">
    <property type="entry name" value="C2.B:_Phosphomannomutase_and_P"/>
    <property type="match status" value="1"/>
</dbReference>
<dbReference type="NCBIfam" id="TIGR01484">
    <property type="entry name" value="HAD-SF-IIB"/>
    <property type="match status" value="1"/>
</dbReference>
<dbReference type="SUPFAM" id="SSF56784">
    <property type="entry name" value="HAD-like"/>
    <property type="match status" value="1"/>
</dbReference>
<keyword evidence="4" id="KW-0378">Hydrolase</keyword>
<accession>F2AQ60</accession>
<dbReference type="InterPro" id="IPR006380">
    <property type="entry name" value="SPP-like_dom"/>
</dbReference>
<dbReference type="InterPro" id="IPR006379">
    <property type="entry name" value="HAD-SF_hydro_IIB"/>
</dbReference>
<dbReference type="Pfam" id="PF00128">
    <property type="entry name" value="Alpha-amylase"/>
    <property type="match status" value="1"/>
</dbReference>
<dbReference type="PANTHER" id="PTHR43651:SF11">
    <property type="entry name" value="MALTO-OLIGOSYLTREHALOSE TREHALOHYDROLASE"/>
    <property type="match status" value="1"/>
</dbReference>
<dbReference type="AlphaFoldDB" id="F2AQ60"/>
<dbReference type="InterPro" id="IPR006047">
    <property type="entry name" value="GH13_cat_dom"/>
</dbReference>
<dbReference type="CDD" id="cd02853">
    <property type="entry name" value="E_set_MTHase_like_N"/>
    <property type="match status" value="1"/>
</dbReference>
<proteinExistence type="predicted"/>
<evidence type="ECO:0000256" key="2">
    <source>
        <dbReference type="SAM" id="MobiDB-lite"/>
    </source>
</evidence>
<dbReference type="EMBL" id="AFAR01000106">
    <property type="protein sequence ID" value="EGF28196.1"/>
    <property type="molecule type" value="Genomic_DNA"/>
</dbReference>
<dbReference type="GO" id="GO:0016791">
    <property type="term" value="F:phosphatase activity"/>
    <property type="evidence" value="ECO:0007669"/>
    <property type="project" value="UniProtKB-ARBA"/>
</dbReference>
<dbReference type="Gene3D" id="3.90.1070.10">
    <property type="match status" value="1"/>
</dbReference>
<dbReference type="InterPro" id="IPR023214">
    <property type="entry name" value="HAD_sf"/>
</dbReference>
<dbReference type="Pfam" id="PF05116">
    <property type="entry name" value="S6PP"/>
    <property type="match status" value="1"/>
</dbReference>
<evidence type="ECO:0000259" key="3">
    <source>
        <dbReference type="SMART" id="SM00642"/>
    </source>
</evidence>
<feature type="compositionally biased region" description="Low complexity" evidence="2">
    <location>
        <begin position="894"/>
        <end position="906"/>
    </location>
</feature>
<dbReference type="SFLD" id="SFLDG01141">
    <property type="entry name" value="C2.B.1:_Sucrose_Phosphatase_Li"/>
    <property type="match status" value="1"/>
</dbReference>
<dbReference type="CDD" id="cd11325">
    <property type="entry name" value="AmyAc_GTHase"/>
    <property type="match status" value="1"/>
</dbReference>
<dbReference type="InterPro" id="IPR017853">
    <property type="entry name" value="GH"/>
</dbReference>
<dbReference type="Gene3D" id="3.40.50.1000">
    <property type="entry name" value="HAD superfamily/HAD-like"/>
    <property type="match status" value="1"/>
</dbReference>
<dbReference type="InterPro" id="IPR013783">
    <property type="entry name" value="Ig-like_fold"/>
</dbReference>
<dbReference type="PATRIC" id="fig|991778.3.peg.1938"/>
<dbReference type="Gene3D" id="2.60.40.10">
    <property type="entry name" value="Immunoglobulins"/>
    <property type="match status" value="1"/>
</dbReference>
<evidence type="ECO:0000313" key="4">
    <source>
        <dbReference type="EMBL" id="EGF28196.1"/>
    </source>
</evidence>
<dbReference type="InterPro" id="IPR044901">
    <property type="entry name" value="Trehalose_TreZ_E-set_sf"/>
</dbReference>
<dbReference type="PANTHER" id="PTHR43651">
    <property type="entry name" value="1,4-ALPHA-GLUCAN-BRANCHING ENZYME"/>
    <property type="match status" value="1"/>
</dbReference>